<proteinExistence type="predicted"/>
<evidence type="ECO:0000256" key="1">
    <source>
        <dbReference type="SAM" id="Phobius"/>
    </source>
</evidence>
<feature type="transmembrane region" description="Helical" evidence="1">
    <location>
        <begin position="72"/>
        <end position="90"/>
    </location>
</feature>
<sequence length="313" mass="34385">MRRCYSILSTLYGILAATILLMPDRTLGRRLATKVGCAAGFGLATGISILLKKANDIDHLHGASFKQLNLGLLGFSLLGLFAVPGEAAFLPTAGPAILLSATMNAARLFGVAVAYRGWSRGVSSREEEAQWLSPLKATKELLQGIQSTLRGMRVPNETKKRSLSYRNCLLLVLTCMMSCFMEGVFYIRYRGSAIGRSLFEISLQWSSVARLFLVSSMIYSLKDMADRERMSKGTMFIKLNLMIGAWAILVGIGQNMTPAARLAPNIKIEMLALSLLFFLKGFKAWYLKTDLKVVNAPALDLPQQGLENGDDEE</sequence>
<evidence type="ECO:0000313" key="3">
    <source>
        <dbReference type="Proteomes" id="UP001153069"/>
    </source>
</evidence>
<comment type="caution">
    <text evidence="2">The sequence shown here is derived from an EMBL/GenBank/DDBJ whole genome shotgun (WGS) entry which is preliminary data.</text>
</comment>
<gene>
    <name evidence="2" type="ORF">SEMRO_1629_G287150.1</name>
</gene>
<keyword evidence="1" id="KW-0472">Membrane</keyword>
<feature type="transmembrane region" description="Helical" evidence="1">
    <location>
        <begin position="259"/>
        <end position="279"/>
    </location>
</feature>
<dbReference type="AlphaFoldDB" id="A0A9N8HUA5"/>
<keyword evidence="1" id="KW-0812">Transmembrane</keyword>
<feature type="transmembrane region" description="Helical" evidence="1">
    <location>
        <begin position="233"/>
        <end position="253"/>
    </location>
</feature>
<protein>
    <submittedName>
        <fullName evidence="2">Uncharacterized protein</fullName>
    </submittedName>
</protein>
<keyword evidence="1" id="KW-1133">Transmembrane helix</keyword>
<feature type="transmembrane region" description="Helical" evidence="1">
    <location>
        <begin position="32"/>
        <end position="51"/>
    </location>
</feature>
<dbReference type="OrthoDB" id="48158at2759"/>
<feature type="transmembrane region" description="Helical" evidence="1">
    <location>
        <begin position="201"/>
        <end position="221"/>
    </location>
</feature>
<keyword evidence="3" id="KW-1185">Reference proteome</keyword>
<name>A0A9N8HUA5_9STRA</name>
<feature type="transmembrane region" description="Helical" evidence="1">
    <location>
        <begin position="96"/>
        <end position="115"/>
    </location>
</feature>
<dbReference type="EMBL" id="CAICTM010001627">
    <property type="protein sequence ID" value="CAB9525100.1"/>
    <property type="molecule type" value="Genomic_DNA"/>
</dbReference>
<accession>A0A9N8HUA5</accession>
<evidence type="ECO:0000313" key="2">
    <source>
        <dbReference type="EMBL" id="CAB9525100.1"/>
    </source>
</evidence>
<reference evidence="2" key="1">
    <citation type="submission" date="2020-06" db="EMBL/GenBank/DDBJ databases">
        <authorList>
            <consortium name="Plant Systems Biology data submission"/>
        </authorList>
    </citation>
    <scope>NUCLEOTIDE SEQUENCE</scope>
    <source>
        <strain evidence="2">D6</strain>
    </source>
</reference>
<feature type="transmembrane region" description="Helical" evidence="1">
    <location>
        <begin position="168"/>
        <end position="189"/>
    </location>
</feature>
<dbReference type="Proteomes" id="UP001153069">
    <property type="component" value="Unassembled WGS sequence"/>
</dbReference>
<organism evidence="2 3">
    <name type="scientific">Seminavis robusta</name>
    <dbReference type="NCBI Taxonomy" id="568900"/>
    <lineage>
        <taxon>Eukaryota</taxon>
        <taxon>Sar</taxon>
        <taxon>Stramenopiles</taxon>
        <taxon>Ochrophyta</taxon>
        <taxon>Bacillariophyta</taxon>
        <taxon>Bacillariophyceae</taxon>
        <taxon>Bacillariophycidae</taxon>
        <taxon>Naviculales</taxon>
        <taxon>Naviculaceae</taxon>
        <taxon>Seminavis</taxon>
    </lineage>
</organism>